<dbReference type="PANTHER" id="PTHR48111">
    <property type="entry name" value="REGULATOR OF RPOS"/>
    <property type="match status" value="1"/>
</dbReference>
<dbReference type="GO" id="GO:0000976">
    <property type="term" value="F:transcription cis-regulatory region binding"/>
    <property type="evidence" value="ECO:0007669"/>
    <property type="project" value="TreeGrafter"/>
</dbReference>
<keyword evidence="4 7" id="KW-0238">DNA-binding</keyword>
<evidence type="ECO:0000256" key="6">
    <source>
        <dbReference type="PROSITE-ProRule" id="PRU00169"/>
    </source>
</evidence>
<dbReference type="InterPro" id="IPR016032">
    <property type="entry name" value="Sig_transdc_resp-reg_C-effctor"/>
</dbReference>
<evidence type="ECO:0000256" key="2">
    <source>
        <dbReference type="ARBA" id="ARBA00023012"/>
    </source>
</evidence>
<dbReference type="InterPro" id="IPR011006">
    <property type="entry name" value="CheY-like_superfamily"/>
</dbReference>
<dbReference type="PROSITE" id="PS51755">
    <property type="entry name" value="OMPR_PHOB"/>
    <property type="match status" value="1"/>
</dbReference>
<dbReference type="GO" id="GO:0006355">
    <property type="term" value="P:regulation of DNA-templated transcription"/>
    <property type="evidence" value="ECO:0007669"/>
    <property type="project" value="InterPro"/>
</dbReference>
<dbReference type="SUPFAM" id="SSF52172">
    <property type="entry name" value="CheY-like"/>
    <property type="match status" value="1"/>
</dbReference>
<dbReference type="InterPro" id="IPR001789">
    <property type="entry name" value="Sig_transdc_resp-reg_receiver"/>
</dbReference>
<dbReference type="AlphaFoldDB" id="A0AAE9XDC7"/>
<keyword evidence="3" id="KW-0805">Transcription regulation</keyword>
<dbReference type="SUPFAM" id="SSF46894">
    <property type="entry name" value="C-terminal effector domain of the bipartite response regulators"/>
    <property type="match status" value="1"/>
</dbReference>
<gene>
    <name evidence="10" type="ORF">PML95_06660</name>
</gene>
<name>A0AAE9XDC7_9ENTE</name>
<dbReference type="InterPro" id="IPR001867">
    <property type="entry name" value="OmpR/PhoB-type_DNA-bd"/>
</dbReference>
<feature type="domain" description="OmpR/PhoB-type" evidence="9">
    <location>
        <begin position="124"/>
        <end position="230"/>
    </location>
</feature>
<keyword evidence="1" id="KW-0597">Phosphoprotein</keyword>
<dbReference type="Gene3D" id="3.40.50.2300">
    <property type="match status" value="1"/>
</dbReference>
<dbReference type="Proteomes" id="UP001179600">
    <property type="component" value="Chromosome"/>
</dbReference>
<evidence type="ECO:0000256" key="5">
    <source>
        <dbReference type="ARBA" id="ARBA00023163"/>
    </source>
</evidence>
<dbReference type="Pfam" id="PF00486">
    <property type="entry name" value="Trans_reg_C"/>
    <property type="match status" value="1"/>
</dbReference>
<evidence type="ECO:0000256" key="3">
    <source>
        <dbReference type="ARBA" id="ARBA00023015"/>
    </source>
</evidence>
<dbReference type="SMART" id="SM00448">
    <property type="entry name" value="REC"/>
    <property type="match status" value="1"/>
</dbReference>
<dbReference type="EMBL" id="CP116507">
    <property type="protein sequence ID" value="WCG22082.1"/>
    <property type="molecule type" value="Genomic_DNA"/>
</dbReference>
<accession>A0AAE9XDC7</accession>
<dbReference type="CDD" id="cd00383">
    <property type="entry name" value="trans_reg_C"/>
    <property type="match status" value="1"/>
</dbReference>
<dbReference type="PANTHER" id="PTHR48111:SF1">
    <property type="entry name" value="TWO-COMPONENT RESPONSE REGULATOR ORR33"/>
    <property type="match status" value="1"/>
</dbReference>
<feature type="domain" description="Response regulatory" evidence="8">
    <location>
        <begin position="4"/>
        <end position="117"/>
    </location>
</feature>
<evidence type="ECO:0000259" key="9">
    <source>
        <dbReference type="PROSITE" id="PS51755"/>
    </source>
</evidence>
<organism evidence="10 11">
    <name type="scientific">Vagococcus lutrae</name>
    <dbReference type="NCBI Taxonomy" id="81947"/>
    <lineage>
        <taxon>Bacteria</taxon>
        <taxon>Bacillati</taxon>
        <taxon>Bacillota</taxon>
        <taxon>Bacilli</taxon>
        <taxon>Lactobacillales</taxon>
        <taxon>Enterococcaceae</taxon>
        <taxon>Vagococcus</taxon>
    </lineage>
</organism>
<evidence type="ECO:0000313" key="11">
    <source>
        <dbReference type="Proteomes" id="UP001179600"/>
    </source>
</evidence>
<dbReference type="GO" id="GO:0005829">
    <property type="term" value="C:cytosol"/>
    <property type="evidence" value="ECO:0007669"/>
    <property type="project" value="TreeGrafter"/>
</dbReference>
<dbReference type="PROSITE" id="PS50110">
    <property type="entry name" value="RESPONSE_REGULATORY"/>
    <property type="match status" value="1"/>
</dbReference>
<evidence type="ECO:0000256" key="7">
    <source>
        <dbReference type="PROSITE-ProRule" id="PRU01091"/>
    </source>
</evidence>
<evidence type="ECO:0000256" key="1">
    <source>
        <dbReference type="ARBA" id="ARBA00022553"/>
    </source>
</evidence>
<dbReference type="InterPro" id="IPR036388">
    <property type="entry name" value="WH-like_DNA-bd_sf"/>
</dbReference>
<dbReference type="GO" id="GO:0032993">
    <property type="term" value="C:protein-DNA complex"/>
    <property type="evidence" value="ECO:0007669"/>
    <property type="project" value="TreeGrafter"/>
</dbReference>
<evidence type="ECO:0000259" key="8">
    <source>
        <dbReference type="PROSITE" id="PS50110"/>
    </source>
</evidence>
<keyword evidence="5" id="KW-0804">Transcription</keyword>
<sequence length="236" mass="27826">MNYRILLLEENPRTVRLVRTLCEMNGYEMTVLSDLTRLEKTLALVKPHIVIMNLNWQNHFTYQPLKKVVTTTQLPVFVLSRFEDDGQVIRAFEEGAQEVLRQPFHEAELLHRVHRLLSLYYAPPAFIRINGYRFFEGLRLDEERQVAWLFLQQIDLKPLEFRLLAFLIDHVEEVCTREQLLKEVWGYHLTDHGRVVDAQITQLRKQIGRVSPAYAELITTVRGKGYRLVKPKTCIL</sequence>
<dbReference type="Pfam" id="PF00072">
    <property type="entry name" value="Response_reg"/>
    <property type="match status" value="1"/>
</dbReference>
<comment type="caution">
    <text evidence="6">Lacks conserved residue(s) required for the propagation of feature annotation.</text>
</comment>
<dbReference type="GO" id="GO:0000156">
    <property type="term" value="F:phosphorelay response regulator activity"/>
    <property type="evidence" value="ECO:0007669"/>
    <property type="project" value="TreeGrafter"/>
</dbReference>
<dbReference type="SMART" id="SM00862">
    <property type="entry name" value="Trans_reg_C"/>
    <property type="match status" value="1"/>
</dbReference>
<keyword evidence="2" id="KW-0902">Two-component regulatory system</keyword>
<dbReference type="InterPro" id="IPR039420">
    <property type="entry name" value="WalR-like"/>
</dbReference>
<evidence type="ECO:0000256" key="4">
    <source>
        <dbReference type="ARBA" id="ARBA00023125"/>
    </source>
</evidence>
<feature type="DNA-binding region" description="OmpR/PhoB-type" evidence="7">
    <location>
        <begin position="124"/>
        <end position="230"/>
    </location>
</feature>
<dbReference type="RefSeq" id="WP_272163091.1">
    <property type="nucleotide sequence ID" value="NZ_CP116507.1"/>
</dbReference>
<dbReference type="Gene3D" id="1.10.10.10">
    <property type="entry name" value="Winged helix-like DNA-binding domain superfamily/Winged helix DNA-binding domain"/>
    <property type="match status" value="1"/>
</dbReference>
<evidence type="ECO:0000313" key="10">
    <source>
        <dbReference type="EMBL" id="WCG22082.1"/>
    </source>
</evidence>
<proteinExistence type="predicted"/>
<reference evidence="10" key="1">
    <citation type="submission" date="2023-01" db="EMBL/GenBank/DDBJ databases">
        <title>Oxazolidinone resistance genes in florfenicol resistant enterococci from beef cattle and veal calves at slaughter.</title>
        <authorList>
            <person name="Biggel M."/>
        </authorList>
    </citation>
    <scope>NUCLEOTIDE SEQUENCE</scope>
    <source>
        <strain evidence="10">K204-1</strain>
    </source>
</reference>
<protein>
    <submittedName>
        <fullName evidence="10">Response regulator transcription factor</fullName>
    </submittedName>
</protein>